<organism evidence="1 2">
    <name type="scientific">Kozakia baliensis</name>
    <dbReference type="NCBI Taxonomy" id="153496"/>
    <lineage>
        <taxon>Bacteria</taxon>
        <taxon>Pseudomonadati</taxon>
        <taxon>Pseudomonadota</taxon>
        <taxon>Alphaproteobacteria</taxon>
        <taxon>Acetobacterales</taxon>
        <taxon>Acetobacteraceae</taxon>
        <taxon>Kozakia</taxon>
    </lineage>
</organism>
<evidence type="ECO:0000313" key="2">
    <source>
        <dbReference type="Proteomes" id="UP000179145"/>
    </source>
</evidence>
<dbReference type="InterPro" id="IPR029058">
    <property type="entry name" value="AB_hydrolase_fold"/>
</dbReference>
<dbReference type="Gene3D" id="3.40.50.1820">
    <property type="entry name" value="alpha/beta hydrolase"/>
    <property type="match status" value="1"/>
</dbReference>
<accession>A0A1D8UVB1</accession>
<name>A0A1D8UVB1_9PROT</name>
<keyword evidence="2" id="KW-1185">Reference proteome</keyword>
<dbReference type="eggNOG" id="COG0400">
    <property type="taxonomic scope" value="Bacteria"/>
</dbReference>
<sequence>MKFVFVHGWSFDRRFWYPLVAELACPEAILLEMGYFGAPPQLDLPNEPYIAIGHSAGFLWLLGQDLRHCQGLVALNGFARFAKGADFPDGVPARQLARMSSRLSQSPNGVIADFHALCRPDIGWTGTPNIERLTLGLNRLQNDDFRREAARWGDRLAWLSGADDPLLLPEVARASFPAESYGKFVTGGHLLPIAQPIHCATFIAAALDRLA</sequence>
<dbReference type="OrthoDB" id="7165362at2"/>
<evidence type="ECO:0000313" key="1">
    <source>
        <dbReference type="EMBL" id="AOX17586.1"/>
    </source>
</evidence>
<dbReference type="STRING" id="153496.A0U89_11010"/>
<proteinExistence type="predicted"/>
<dbReference type="EMBL" id="CP014674">
    <property type="protein sequence ID" value="AOX17586.1"/>
    <property type="molecule type" value="Genomic_DNA"/>
</dbReference>
<dbReference type="Proteomes" id="UP000179145">
    <property type="component" value="Chromosome"/>
</dbReference>
<dbReference type="KEGG" id="kba:A0U89_11010"/>
<gene>
    <name evidence="1" type="ORF">A0U89_11010</name>
</gene>
<dbReference type="SUPFAM" id="SSF53474">
    <property type="entry name" value="alpha/beta-Hydrolases"/>
    <property type="match status" value="1"/>
</dbReference>
<dbReference type="AlphaFoldDB" id="A0A1D8UVB1"/>
<protein>
    <submittedName>
        <fullName evidence="1">Uncharacterized protein</fullName>
    </submittedName>
</protein>
<dbReference type="RefSeq" id="WP_070403160.1">
    <property type="nucleotide sequence ID" value="NZ_BJVW01000001.1"/>
</dbReference>
<reference evidence="1 2" key="1">
    <citation type="journal article" date="2016" name="Microb. Cell Fact.">
        <title>Dissection of exopolysaccharide biosynthesis in Kozakia baliensis.</title>
        <authorList>
            <person name="Brandt J.U."/>
            <person name="Jakob F."/>
            <person name="Behr J."/>
            <person name="Geissler A.J."/>
            <person name="Vogel R.F."/>
        </authorList>
    </citation>
    <scope>NUCLEOTIDE SEQUENCE [LARGE SCALE GENOMIC DNA]</scope>
    <source>
        <strain evidence="1 2">DSM 14400</strain>
    </source>
</reference>